<accession>K1U3K9</accession>
<feature type="domain" description="DUF4143" evidence="1">
    <location>
        <begin position="4"/>
        <end position="104"/>
    </location>
</feature>
<proteinExistence type="predicted"/>
<sequence length="152" mass="17277">MNTDDTTLKCYMADTGLLISHAFNENTIVSENLYNKLLVDKLEFNGGMIVENIVAQMLRSAGHKLYFFSKYSKDDAQERMELDFLIAKDTITSKHNISPIEVKSTNRYTLTSLKKCIAKYGSYLAEPYVLHTADLKVEEGITYLPLYMTGLL</sequence>
<dbReference type="EMBL" id="AJWY01001402">
    <property type="protein sequence ID" value="EKC79832.1"/>
    <property type="molecule type" value="Genomic_DNA"/>
</dbReference>
<evidence type="ECO:0000313" key="2">
    <source>
        <dbReference type="EMBL" id="EKC79832.1"/>
    </source>
</evidence>
<protein>
    <submittedName>
        <fullName evidence="2">ATPase (AAA+ superfamily)</fullName>
    </submittedName>
</protein>
<dbReference type="AlphaFoldDB" id="K1U3K9"/>
<comment type="caution">
    <text evidence="2">The sequence shown here is derived from an EMBL/GenBank/DDBJ whole genome shotgun (WGS) entry which is preliminary data.</text>
</comment>
<organism evidence="2">
    <name type="scientific">human gut metagenome</name>
    <dbReference type="NCBI Taxonomy" id="408170"/>
    <lineage>
        <taxon>unclassified sequences</taxon>
        <taxon>metagenomes</taxon>
        <taxon>organismal metagenomes</taxon>
    </lineage>
</organism>
<gene>
    <name evidence="2" type="ORF">LEA_02026</name>
</gene>
<name>K1U3K9_9ZZZZ</name>
<evidence type="ECO:0000259" key="1">
    <source>
        <dbReference type="Pfam" id="PF13635"/>
    </source>
</evidence>
<dbReference type="InterPro" id="IPR025420">
    <property type="entry name" value="DUF4143"/>
</dbReference>
<reference evidence="2" key="1">
    <citation type="journal article" date="2013" name="Environ. Microbiol.">
        <title>Microbiota from the distal guts of lean and obese adolescents exhibit partial functional redundancy besides clear differences in community structure.</title>
        <authorList>
            <person name="Ferrer M."/>
            <person name="Ruiz A."/>
            <person name="Lanza F."/>
            <person name="Haange S.B."/>
            <person name="Oberbach A."/>
            <person name="Till H."/>
            <person name="Bargiela R."/>
            <person name="Campoy C."/>
            <person name="Segura M.T."/>
            <person name="Richter M."/>
            <person name="von Bergen M."/>
            <person name="Seifert J."/>
            <person name="Suarez A."/>
        </authorList>
    </citation>
    <scope>NUCLEOTIDE SEQUENCE</scope>
</reference>
<dbReference type="Pfam" id="PF13635">
    <property type="entry name" value="DUF4143"/>
    <property type="match status" value="1"/>
</dbReference>